<proteinExistence type="predicted"/>
<dbReference type="SUPFAM" id="SSF46785">
    <property type="entry name" value="Winged helix' DNA-binding domain"/>
    <property type="match status" value="1"/>
</dbReference>
<dbReference type="InterPro" id="IPR036390">
    <property type="entry name" value="WH_DNA-bd_sf"/>
</dbReference>
<dbReference type="PRINTS" id="PR00778">
    <property type="entry name" value="HTHARSR"/>
</dbReference>
<name>A0A1X6ZF31_9RHOB</name>
<dbReference type="GO" id="GO:0003677">
    <property type="term" value="F:DNA binding"/>
    <property type="evidence" value="ECO:0007669"/>
    <property type="project" value="UniProtKB-KW"/>
</dbReference>
<dbReference type="PANTHER" id="PTHR43132">
    <property type="entry name" value="ARSENICAL RESISTANCE OPERON REPRESSOR ARSR-RELATED"/>
    <property type="match status" value="1"/>
</dbReference>
<evidence type="ECO:0000313" key="5">
    <source>
        <dbReference type="EMBL" id="SLN49376.1"/>
    </source>
</evidence>
<organism evidence="5 6">
    <name type="scientific">Roseivivax jejudonensis</name>
    <dbReference type="NCBI Taxonomy" id="1529041"/>
    <lineage>
        <taxon>Bacteria</taxon>
        <taxon>Pseudomonadati</taxon>
        <taxon>Pseudomonadota</taxon>
        <taxon>Alphaproteobacteria</taxon>
        <taxon>Rhodobacterales</taxon>
        <taxon>Roseobacteraceae</taxon>
        <taxon>Roseivivax</taxon>
    </lineage>
</organism>
<protein>
    <submittedName>
        <fullName evidence="5">Helix-turn-helix domain protein</fullName>
    </submittedName>
</protein>
<dbReference type="InterPro" id="IPR011991">
    <property type="entry name" value="ArsR-like_HTH"/>
</dbReference>
<evidence type="ECO:0000256" key="1">
    <source>
        <dbReference type="ARBA" id="ARBA00023015"/>
    </source>
</evidence>
<dbReference type="InterPro" id="IPR036388">
    <property type="entry name" value="WH-like_DNA-bd_sf"/>
</dbReference>
<dbReference type="EMBL" id="FWFK01000004">
    <property type="protein sequence ID" value="SLN49376.1"/>
    <property type="molecule type" value="Genomic_DNA"/>
</dbReference>
<dbReference type="Proteomes" id="UP000193570">
    <property type="component" value="Unassembled WGS sequence"/>
</dbReference>
<evidence type="ECO:0000256" key="3">
    <source>
        <dbReference type="ARBA" id="ARBA00023163"/>
    </source>
</evidence>
<evidence type="ECO:0000259" key="4">
    <source>
        <dbReference type="PROSITE" id="PS50987"/>
    </source>
</evidence>
<dbReference type="InterPro" id="IPR001845">
    <property type="entry name" value="HTH_ArsR_DNA-bd_dom"/>
</dbReference>
<dbReference type="CDD" id="cd00090">
    <property type="entry name" value="HTH_ARSR"/>
    <property type="match status" value="1"/>
</dbReference>
<sequence length="117" mass="12123">MKHDSLPSDGPDLALEIAASRFAALGSEQRLSVLRTLVRAGPEGLSIGALGDRAGVTGSTLTHHLRILAGAGLVTQTRAGRSVICAAVAYDEARALSDFLLRNCCADAGPEGHVHHD</sequence>
<dbReference type="RefSeq" id="WP_085792126.1">
    <property type="nucleotide sequence ID" value="NZ_FWFK01000004.1"/>
</dbReference>
<evidence type="ECO:0000313" key="6">
    <source>
        <dbReference type="Proteomes" id="UP000193570"/>
    </source>
</evidence>
<dbReference type="SMART" id="SM00418">
    <property type="entry name" value="HTH_ARSR"/>
    <property type="match status" value="1"/>
</dbReference>
<dbReference type="Gene3D" id="1.10.10.10">
    <property type="entry name" value="Winged helix-like DNA-binding domain superfamily/Winged helix DNA-binding domain"/>
    <property type="match status" value="1"/>
</dbReference>
<dbReference type="OrthoDB" id="9804742at2"/>
<dbReference type="InterPro" id="IPR051011">
    <property type="entry name" value="Metal_resp_trans_reg"/>
</dbReference>
<dbReference type="AlphaFoldDB" id="A0A1X6ZF31"/>
<feature type="domain" description="HTH arsR-type" evidence="4">
    <location>
        <begin position="10"/>
        <end position="107"/>
    </location>
</feature>
<keyword evidence="6" id="KW-1185">Reference proteome</keyword>
<keyword evidence="3" id="KW-0804">Transcription</keyword>
<reference evidence="5 6" key="1">
    <citation type="submission" date="2017-03" db="EMBL/GenBank/DDBJ databases">
        <authorList>
            <person name="Afonso C.L."/>
            <person name="Miller P.J."/>
            <person name="Scott M.A."/>
            <person name="Spackman E."/>
            <person name="Goraichik I."/>
            <person name="Dimitrov K.M."/>
            <person name="Suarez D.L."/>
            <person name="Swayne D.E."/>
        </authorList>
    </citation>
    <scope>NUCLEOTIDE SEQUENCE [LARGE SCALE GENOMIC DNA]</scope>
    <source>
        <strain evidence="5 6">CECT 8625</strain>
    </source>
</reference>
<dbReference type="Pfam" id="PF12840">
    <property type="entry name" value="HTH_20"/>
    <property type="match status" value="1"/>
</dbReference>
<keyword evidence="2" id="KW-0238">DNA-binding</keyword>
<dbReference type="GO" id="GO:0003700">
    <property type="term" value="F:DNA-binding transcription factor activity"/>
    <property type="evidence" value="ECO:0007669"/>
    <property type="project" value="InterPro"/>
</dbReference>
<keyword evidence="1" id="KW-0805">Transcription regulation</keyword>
<gene>
    <name evidence="5" type="ORF">ROJ8625_02434</name>
</gene>
<dbReference type="PROSITE" id="PS50987">
    <property type="entry name" value="HTH_ARSR_2"/>
    <property type="match status" value="1"/>
</dbReference>
<accession>A0A1X6ZF31</accession>
<evidence type="ECO:0000256" key="2">
    <source>
        <dbReference type="ARBA" id="ARBA00023125"/>
    </source>
</evidence>
<dbReference type="PANTHER" id="PTHR43132:SF2">
    <property type="entry name" value="ARSENICAL RESISTANCE OPERON REPRESSOR ARSR-RELATED"/>
    <property type="match status" value="1"/>
</dbReference>